<dbReference type="AlphaFoldDB" id="A0A6A7AYT5"/>
<feature type="region of interest" description="Disordered" evidence="1">
    <location>
        <begin position="296"/>
        <end position="361"/>
    </location>
</feature>
<dbReference type="Proteomes" id="UP000799423">
    <property type="component" value="Unassembled WGS sequence"/>
</dbReference>
<evidence type="ECO:0000256" key="1">
    <source>
        <dbReference type="SAM" id="MobiDB-lite"/>
    </source>
</evidence>
<dbReference type="EMBL" id="MU006321">
    <property type="protein sequence ID" value="KAF2847984.1"/>
    <property type="molecule type" value="Genomic_DNA"/>
</dbReference>
<keyword evidence="3" id="KW-1185">Reference proteome</keyword>
<feature type="compositionally biased region" description="Basic and acidic residues" evidence="1">
    <location>
        <begin position="9"/>
        <end position="21"/>
    </location>
</feature>
<feature type="region of interest" description="Disordered" evidence="1">
    <location>
        <begin position="403"/>
        <end position="422"/>
    </location>
</feature>
<feature type="compositionally biased region" description="Basic and acidic residues" evidence="1">
    <location>
        <begin position="88"/>
        <end position="99"/>
    </location>
</feature>
<gene>
    <name evidence="2" type="ORF">T440DRAFT_470573</name>
</gene>
<proteinExistence type="predicted"/>
<feature type="compositionally biased region" description="Basic and acidic residues" evidence="1">
    <location>
        <begin position="410"/>
        <end position="422"/>
    </location>
</feature>
<evidence type="ECO:0000313" key="2">
    <source>
        <dbReference type="EMBL" id="KAF2847984.1"/>
    </source>
</evidence>
<protein>
    <submittedName>
        <fullName evidence="2">Uncharacterized protein</fullName>
    </submittedName>
</protein>
<organism evidence="2 3">
    <name type="scientific">Plenodomus tracheiphilus IPT5</name>
    <dbReference type="NCBI Taxonomy" id="1408161"/>
    <lineage>
        <taxon>Eukaryota</taxon>
        <taxon>Fungi</taxon>
        <taxon>Dikarya</taxon>
        <taxon>Ascomycota</taxon>
        <taxon>Pezizomycotina</taxon>
        <taxon>Dothideomycetes</taxon>
        <taxon>Pleosporomycetidae</taxon>
        <taxon>Pleosporales</taxon>
        <taxon>Pleosporineae</taxon>
        <taxon>Leptosphaeriaceae</taxon>
        <taxon>Plenodomus</taxon>
    </lineage>
</organism>
<feature type="compositionally biased region" description="Acidic residues" evidence="1">
    <location>
        <begin position="339"/>
        <end position="354"/>
    </location>
</feature>
<name>A0A6A7AYT5_9PLEO</name>
<feature type="region of interest" description="Disordered" evidence="1">
    <location>
        <begin position="1"/>
        <end position="111"/>
    </location>
</feature>
<feature type="compositionally biased region" description="Basic residues" evidence="1">
    <location>
        <begin position="30"/>
        <end position="39"/>
    </location>
</feature>
<feature type="compositionally biased region" description="Basic and acidic residues" evidence="1">
    <location>
        <begin position="155"/>
        <end position="166"/>
    </location>
</feature>
<accession>A0A6A7AYT5</accession>
<feature type="region of interest" description="Disordered" evidence="1">
    <location>
        <begin position="432"/>
        <end position="488"/>
    </location>
</feature>
<reference evidence="2" key="1">
    <citation type="submission" date="2020-01" db="EMBL/GenBank/DDBJ databases">
        <authorList>
            <consortium name="DOE Joint Genome Institute"/>
            <person name="Haridas S."/>
            <person name="Albert R."/>
            <person name="Binder M."/>
            <person name="Bloem J."/>
            <person name="Labutti K."/>
            <person name="Salamov A."/>
            <person name="Andreopoulos B."/>
            <person name="Baker S.E."/>
            <person name="Barry K."/>
            <person name="Bills G."/>
            <person name="Bluhm B.H."/>
            <person name="Cannon C."/>
            <person name="Castanera R."/>
            <person name="Culley D.E."/>
            <person name="Daum C."/>
            <person name="Ezra D."/>
            <person name="Gonzalez J.B."/>
            <person name="Henrissat B."/>
            <person name="Kuo A."/>
            <person name="Liang C."/>
            <person name="Lipzen A."/>
            <person name="Lutzoni F."/>
            <person name="Magnuson J."/>
            <person name="Mondo S."/>
            <person name="Nolan M."/>
            <person name="Ohm R."/>
            <person name="Pangilinan J."/>
            <person name="Park H.-J."/>
            <person name="Ramirez L."/>
            <person name="Alfaro M."/>
            <person name="Sun H."/>
            <person name="Tritt A."/>
            <person name="Yoshinaga Y."/>
            <person name="Zwiers L.-H."/>
            <person name="Turgeon B.G."/>
            <person name="Goodwin S.B."/>
            <person name="Spatafora J.W."/>
            <person name="Crous P.W."/>
            <person name="Grigoriev I.V."/>
        </authorList>
    </citation>
    <scope>NUCLEOTIDE SEQUENCE</scope>
    <source>
        <strain evidence="2">IPT5</strain>
    </source>
</reference>
<feature type="compositionally biased region" description="Low complexity" evidence="1">
    <location>
        <begin position="190"/>
        <end position="200"/>
    </location>
</feature>
<feature type="region of interest" description="Disordered" evidence="1">
    <location>
        <begin position="155"/>
        <end position="264"/>
    </location>
</feature>
<sequence length="531" mass="59367">MGIPIGWNIKRDEPKERDVLRADLTGQRSPIRRRARPQRSPRPQSASDSDFGDILVYTSRREADDLGQYARPSHARTRLAPPPVPEVSRTDYRSNESSREPPTLQRAASSLRRTRSRLGRLMHAYQRSNVLEPLPALTPGFAPAAGLQEQLSEAARADTQRPDGMRNTRMRNTQNYPRAGPPRLLRSRNGRAASASATRGDFPEGLDDAHDNGDNNAVGFPPLRRMGRRTIADGPLPSSSLRESWSPLDGLGDRERSISPFDEQSPWDTFVSMIMPDPVAPTAESSFASAAASASFSDSHPSSRAGSSNSATSSQTHLTVPSRRDSLPQNEQFMRACDTSDDDTASDTEEDEPVDAAPVPAWRRQMDYRNQAFSEAVESRRRIIERRRQVAVDALASHRRMRPSYFSDEPPMRDSERYSRRVLERSREASAYVRNLYDRAPPANDENNTQLEQLDGPVDDQTSAQTSAGEDDTSPIEPAGTSPLDQELRDARSLLERLSRRGDISDDFWASVGLSRSFADPVERFQERERL</sequence>
<evidence type="ECO:0000313" key="3">
    <source>
        <dbReference type="Proteomes" id="UP000799423"/>
    </source>
</evidence>
<dbReference type="OrthoDB" id="3946700at2759"/>
<feature type="compositionally biased region" description="Low complexity" evidence="1">
    <location>
        <begin position="296"/>
        <end position="314"/>
    </location>
</feature>